<sequence>MVAMSENFAIPADDVYQSTNKNKLGMADIPWVLRRGWVFPALGALLGLTLAGAFLMTVPAVYKSSARILMDRSVNRYLQTNKIAESPVFDDADIAGQIYVLSSDSVVVPVVRELKLDQDPEFVGRPGEPSKFGIKQFIKTVRNSVLSLQAEFAGLEGSQIDLRLGAGKAALQLDPSVIKERTAVDMLLQQLSVYREDAPNVINIGFSSQDPVKAANIANAIADKYISTVENRKRSSSKMISQLLEERLLELKRQSDDADRALQDFISAHNLVGITVGRVVQGPQDDTAAPSLMPSSTPNDLILKLRSQYVDLETKANELERQLGASHLAVVKLRNQMAEIKRAMKNEDQRNGLNDADQAKLRDLESSAATLHNLYNAALRKSNEVNQIQPDMEEAHIISRASPPLSKSYKKPMLLLGGGLMFGLLSGAALALGREWLASVFRTPSQVRQATGLYCAVLPKVEPAPGRKGIEDYVLDAPYTRFTESIRNVQALLKSDQRRAGTKVVGVISSTSNEGKTTVVSNLATLMNSLPRARTLIIDGDLHRRTVTEQLTPGVTEGLLEALDEPSRLKELVVKRERSRVDILPCARSERTPHAAELLGSVEMEKLLDVARETYDFIIVEVPPIMSVVDVKTVERFIDSFIFVIEWGETKRELVEEAFDEIDNVRDRILCVLLNKADPAALKMIEAYKGSRIGNYYVG</sequence>
<evidence type="ECO:0000313" key="13">
    <source>
        <dbReference type="Proteomes" id="UP000002033"/>
    </source>
</evidence>
<keyword evidence="10" id="KW-0472">Membrane</keyword>
<keyword evidence="9" id="KW-0175">Coiled coil</keyword>
<evidence type="ECO:0000256" key="10">
    <source>
        <dbReference type="SAM" id="Phobius"/>
    </source>
</evidence>
<dbReference type="PANTHER" id="PTHR32309:SF13">
    <property type="entry name" value="FERRIC ENTEROBACTIN TRANSPORT PROTEIN FEPE"/>
    <property type="match status" value="1"/>
</dbReference>
<evidence type="ECO:0000256" key="3">
    <source>
        <dbReference type="ARBA" id="ARBA00022679"/>
    </source>
</evidence>
<comment type="catalytic activity">
    <reaction evidence="8">
        <text>L-tyrosyl-[protein] + ATP = O-phospho-L-tyrosyl-[protein] + ADP + H(+)</text>
        <dbReference type="Rhea" id="RHEA:10596"/>
        <dbReference type="Rhea" id="RHEA-COMP:10136"/>
        <dbReference type="Rhea" id="RHEA-COMP:20101"/>
        <dbReference type="ChEBI" id="CHEBI:15378"/>
        <dbReference type="ChEBI" id="CHEBI:30616"/>
        <dbReference type="ChEBI" id="CHEBI:46858"/>
        <dbReference type="ChEBI" id="CHEBI:61978"/>
        <dbReference type="ChEBI" id="CHEBI:456216"/>
        <dbReference type="EC" id="2.7.10.2"/>
    </reaction>
</comment>
<evidence type="ECO:0000256" key="6">
    <source>
        <dbReference type="ARBA" id="ARBA00022840"/>
    </source>
</evidence>
<reference evidence="13" key="1">
    <citation type="journal article" date="2011" name="J. Bacteriol.">
        <title>Genome sequences of eight morphologically diverse alphaproteobacteria.</title>
        <authorList>
            <consortium name="US DOE Joint Genome Institute"/>
            <person name="Brown P.J."/>
            <person name="Kysela D.T."/>
            <person name="Buechlein A."/>
            <person name="Hemmerich C."/>
            <person name="Brun Y.V."/>
        </authorList>
    </citation>
    <scope>NUCLEOTIDE SEQUENCE [LARGE SCALE GENOMIC DNA]</scope>
    <source>
        <strain evidence="13">ATCC 51888 / DSM 1869 / NCIB 11706 / TK 0415</strain>
    </source>
</reference>
<evidence type="ECO:0000313" key="12">
    <source>
        <dbReference type="EMBL" id="ADJ23166.1"/>
    </source>
</evidence>
<dbReference type="SUPFAM" id="SSF52540">
    <property type="entry name" value="P-loop containing nucleoside triphosphate hydrolases"/>
    <property type="match status" value="1"/>
</dbReference>
<keyword evidence="4" id="KW-0547">Nucleotide-binding</keyword>
<dbReference type="InterPro" id="IPR027417">
    <property type="entry name" value="P-loop_NTPase"/>
</dbReference>
<dbReference type="InterPro" id="IPR050445">
    <property type="entry name" value="Bact_polysacc_biosynth/exp"/>
</dbReference>
<dbReference type="STRING" id="582899.Hden_1354"/>
<dbReference type="EC" id="2.7.10.2" evidence="2"/>
<feature type="coiled-coil region" evidence="9">
    <location>
        <begin position="302"/>
        <end position="350"/>
    </location>
</feature>
<gene>
    <name evidence="12" type="ordered locus">Hden_1354</name>
</gene>
<evidence type="ECO:0000259" key="11">
    <source>
        <dbReference type="Pfam" id="PF13614"/>
    </source>
</evidence>
<keyword evidence="6" id="KW-0067">ATP-binding</keyword>
<evidence type="ECO:0000256" key="9">
    <source>
        <dbReference type="SAM" id="Coils"/>
    </source>
</evidence>
<keyword evidence="10" id="KW-1133">Transmembrane helix</keyword>
<dbReference type="InterPro" id="IPR025669">
    <property type="entry name" value="AAA_dom"/>
</dbReference>
<name>D8JX30_HYPDA</name>
<evidence type="ECO:0000256" key="7">
    <source>
        <dbReference type="ARBA" id="ARBA00023137"/>
    </source>
</evidence>
<evidence type="ECO:0000256" key="1">
    <source>
        <dbReference type="ARBA" id="ARBA00007316"/>
    </source>
</evidence>
<proteinExistence type="inferred from homology"/>
<organism evidence="12 13">
    <name type="scientific">Hyphomicrobium denitrificans (strain ATCC 51888 / DSM 1869 / NCIMB 11706 / TK 0415)</name>
    <dbReference type="NCBI Taxonomy" id="582899"/>
    <lineage>
        <taxon>Bacteria</taxon>
        <taxon>Pseudomonadati</taxon>
        <taxon>Pseudomonadota</taxon>
        <taxon>Alphaproteobacteria</taxon>
        <taxon>Hyphomicrobiales</taxon>
        <taxon>Hyphomicrobiaceae</taxon>
        <taxon>Hyphomicrobium</taxon>
    </lineage>
</organism>
<dbReference type="Gene3D" id="3.40.50.300">
    <property type="entry name" value="P-loop containing nucleotide triphosphate hydrolases"/>
    <property type="match status" value="1"/>
</dbReference>
<comment type="similarity">
    <text evidence="1">Belongs to the CpsD/CapB family.</text>
</comment>
<keyword evidence="7" id="KW-0829">Tyrosine-protein kinase</keyword>
<feature type="transmembrane region" description="Helical" evidence="10">
    <location>
        <begin position="37"/>
        <end position="62"/>
    </location>
</feature>
<evidence type="ECO:0000256" key="2">
    <source>
        <dbReference type="ARBA" id="ARBA00011903"/>
    </source>
</evidence>
<keyword evidence="13" id="KW-1185">Reference proteome</keyword>
<dbReference type="GO" id="GO:0005886">
    <property type="term" value="C:plasma membrane"/>
    <property type="evidence" value="ECO:0007669"/>
    <property type="project" value="TreeGrafter"/>
</dbReference>
<dbReference type="HOGENOM" id="CLU_009912_2_0_5"/>
<evidence type="ECO:0000256" key="8">
    <source>
        <dbReference type="ARBA" id="ARBA00051245"/>
    </source>
</evidence>
<keyword evidence="5" id="KW-0418">Kinase</keyword>
<keyword evidence="10" id="KW-0812">Transmembrane</keyword>
<dbReference type="InterPro" id="IPR005702">
    <property type="entry name" value="Wzc-like_C"/>
</dbReference>
<feature type="domain" description="AAA" evidence="11">
    <location>
        <begin position="512"/>
        <end position="667"/>
    </location>
</feature>
<dbReference type="AlphaFoldDB" id="D8JX30"/>
<dbReference type="eggNOG" id="COG3206">
    <property type="taxonomic scope" value="Bacteria"/>
</dbReference>
<dbReference type="KEGG" id="hdn:Hden_1354"/>
<dbReference type="EMBL" id="CP002083">
    <property type="protein sequence ID" value="ADJ23166.1"/>
    <property type="molecule type" value="Genomic_DNA"/>
</dbReference>
<evidence type="ECO:0000256" key="4">
    <source>
        <dbReference type="ARBA" id="ARBA00022741"/>
    </source>
</evidence>
<dbReference type="CDD" id="cd05387">
    <property type="entry name" value="BY-kinase"/>
    <property type="match status" value="1"/>
</dbReference>
<dbReference type="PANTHER" id="PTHR32309">
    <property type="entry name" value="TYROSINE-PROTEIN KINASE"/>
    <property type="match status" value="1"/>
</dbReference>
<evidence type="ECO:0000256" key="5">
    <source>
        <dbReference type="ARBA" id="ARBA00022777"/>
    </source>
</evidence>
<dbReference type="GO" id="GO:0004713">
    <property type="term" value="F:protein tyrosine kinase activity"/>
    <property type="evidence" value="ECO:0007669"/>
    <property type="project" value="TreeGrafter"/>
</dbReference>
<protein>
    <recommendedName>
        <fullName evidence="2">non-specific protein-tyrosine kinase</fullName>
        <ecNumber evidence="2">2.7.10.2</ecNumber>
    </recommendedName>
</protein>
<dbReference type="Proteomes" id="UP000002033">
    <property type="component" value="Chromosome"/>
</dbReference>
<dbReference type="eggNOG" id="COG0489">
    <property type="taxonomic scope" value="Bacteria"/>
</dbReference>
<keyword evidence="3" id="KW-0808">Transferase</keyword>
<dbReference type="Pfam" id="PF13614">
    <property type="entry name" value="AAA_31"/>
    <property type="match status" value="1"/>
</dbReference>
<accession>D8JX30</accession>